<dbReference type="EMBL" id="JAJVCN010000002">
    <property type="protein sequence ID" value="MCE7006403.1"/>
    <property type="molecule type" value="Genomic_DNA"/>
</dbReference>
<evidence type="ECO:0000313" key="3">
    <source>
        <dbReference type="Proteomes" id="UP001521150"/>
    </source>
</evidence>
<reference evidence="2 3" key="1">
    <citation type="submission" date="2021-12" db="EMBL/GenBank/DDBJ databases">
        <title>Genome sequence of Kibdelosporangium philippinense ATCC 49844.</title>
        <authorList>
            <person name="Fedorov E.A."/>
            <person name="Omeragic M."/>
            <person name="Shalygina K.F."/>
            <person name="Maclea K.S."/>
        </authorList>
    </citation>
    <scope>NUCLEOTIDE SEQUENCE [LARGE SCALE GENOMIC DNA]</scope>
    <source>
        <strain evidence="2 3">ATCC 49844</strain>
    </source>
</reference>
<protein>
    <submittedName>
        <fullName evidence="2">Uncharacterized protein</fullName>
    </submittedName>
</protein>
<feature type="compositionally biased region" description="Basic and acidic residues" evidence="1">
    <location>
        <begin position="358"/>
        <end position="371"/>
    </location>
</feature>
<evidence type="ECO:0000313" key="2">
    <source>
        <dbReference type="EMBL" id="MCE7006403.1"/>
    </source>
</evidence>
<organism evidence="2 3">
    <name type="scientific">Kibdelosporangium philippinense</name>
    <dbReference type="NCBI Taxonomy" id="211113"/>
    <lineage>
        <taxon>Bacteria</taxon>
        <taxon>Bacillati</taxon>
        <taxon>Actinomycetota</taxon>
        <taxon>Actinomycetes</taxon>
        <taxon>Pseudonocardiales</taxon>
        <taxon>Pseudonocardiaceae</taxon>
        <taxon>Kibdelosporangium</taxon>
    </lineage>
</organism>
<proteinExistence type="predicted"/>
<dbReference type="RefSeq" id="WP_233727878.1">
    <property type="nucleotide sequence ID" value="NZ_JAJVCN010000002.1"/>
</dbReference>
<accession>A0ABS8ZH72</accession>
<evidence type="ECO:0000256" key="1">
    <source>
        <dbReference type="SAM" id="MobiDB-lite"/>
    </source>
</evidence>
<keyword evidence="3" id="KW-1185">Reference proteome</keyword>
<feature type="compositionally biased region" description="Pro residues" evidence="1">
    <location>
        <begin position="346"/>
        <end position="356"/>
    </location>
</feature>
<name>A0ABS8ZH72_9PSEU</name>
<dbReference type="Proteomes" id="UP001521150">
    <property type="component" value="Unassembled WGS sequence"/>
</dbReference>
<feature type="region of interest" description="Disordered" evidence="1">
    <location>
        <begin position="342"/>
        <end position="411"/>
    </location>
</feature>
<feature type="compositionally biased region" description="Pro residues" evidence="1">
    <location>
        <begin position="372"/>
        <end position="385"/>
    </location>
</feature>
<gene>
    <name evidence="2" type="ORF">LWC34_26745</name>
</gene>
<sequence length="639" mass="69841">MNPAFTFWLDYLDARGGLWERSGDAVLAVLPEQLAATHDLPESALITDDPDISREDGVLFLGAGHPEIARAAESVISNGDVSALTLPHRGQPLSTEDLLARIRELVAVDHGRIDATSAPIRAHRATVRLAALVTHTVSAEDQFTEVVECLVDIPTWIDWPEKVAAQLREAMTVDVTPGRRLPADVITPALAAAHQVLDATATARGRILATGADAERDAELTRAREYYAAALAAIDKRRIGADPQRTALLDARAEATAAERDRRMAEIEEKYRHQHELRPYRLHLVDIPVWRLDTDVRRGDRRWPVTFDYLPLTGTLAPTRCLACDAHAPLVATKTGLRCTSCVPSKPEPPAPPTATKPPKDDRRTHSEQPKPRPTPQAPDKPAPTPVKKKPAPVATPPARKSAPAGPVLPRKAEERKVADFWQLVAAGERRKLARLIASNSPLAALNRLYGPAGPAFGIGVPVGETPVSFTCHNYDEPVAGQRGGTAGVLQTDYDQYQYLLLWSRDRLIEEILPYSMPWHPGTIARFRSGSVTHAPPSHVPLDQVAALLLTKTTPRHGLTFTARALAAWWRLPDLDDLLAQFSPPVLAAAVDRAVRYWSGAAQATYPEVAEAFRADQAAVRKATPILQKRLQLSGTTNW</sequence>
<comment type="caution">
    <text evidence="2">The sequence shown here is derived from an EMBL/GenBank/DDBJ whole genome shotgun (WGS) entry which is preliminary data.</text>
</comment>